<dbReference type="InterPro" id="IPR000620">
    <property type="entry name" value="EamA_dom"/>
</dbReference>
<dbReference type="KEGG" id="chyd:H4K34_17005"/>
<protein>
    <submittedName>
        <fullName evidence="3">DMT family transporter</fullName>
    </submittedName>
</protein>
<organism evidence="3 4">
    <name type="scientific">Croceimicrobium hydrocarbonivorans</name>
    <dbReference type="NCBI Taxonomy" id="2761580"/>
    <lineage>
        <taxon>Bacteria</taxon>
        <taxon>Pseudomonadati</taxon>
        <taxon>Bacteroidota</taxon>
        <taxon>Flavobacteriia</taxon>
        <taxon>Flavobacteriales</taxon>
        <taxon>Owenweeksiaceae</taxon>
        <taxon>Croceimicrobium</taxon>
    </lineage>
</organism>
<dbReference type="InterPro" id="IPR037185">
    <property type="entry name" value="EmrE-like"/>
</dbReference>
<evidence type="ECO:0000313" key="3">
    <source>
        <dbReference type="EMBL" id="QNR24049.1"/>
    </source>
</evidence>
<dbReference type="Gene3D" id="1.10.3730.20">
    <property type="match status" value="1"/>
</dbReference>
<accession>A0A7H0VEA1</accession>
<dbReference type="PANTHER" id="PTHR22911">
    <property type="entry name" value="ACYL-MALONYL CONDENSING ENZYME-RELATED"/>
    <property type="match status" value="1"/>
</dbReference>
<feature type="transmembrane region" description="Helical" evidence="1">
    <location>
        <begin position="260"/>
        <end position="276"/>
    </location>
</feature>
<dbReference type="AlphaFoldDB" id="A0A7H0VEA1"/>
<evidence type="ECO:0000259" key="2">
    <source>
        <dbReference type="Pfam" id="PF00892"/>
    </source>
</evidence>
<feature type="domain" description="EamA" evidence="2">
    <location>
        <begin position="146"/>
        <end position="273"/>
    </location>
</feature>
<name>A0A7H0VEA1_9FLAO</name>
<keyword evidence="1" id="KW-1133">Transmembrane helix</keyword>
<dbReference type="Pfam" id="PF00892">
    <property type="entry name" value="EamA"/>
    <property type="match status" value="2"/>
</dbReference>
<feature type="transmembrane region" description="Helical" evidence="1">
    <location>
        <begin position="64"/>
        <end position="83"/>
    </location>
</feature>
<sequence length="282" mass="30796">MARQKSLLYLHSSVALFGLAGLFGRWLNFNPLIIVGGRVLFAAIALAIILGLRKGALPKLSVKLLYRTAVSGAILALHWYAFFKSIQETSVALALLSFASFPLFTLILESVFWKLKVHGIDVLWALMSISGTALIVPWDMASPETNGVLWGLFAGFSFAVLNLLNKDLVKKHSALEIGFYQDIWATLVLLPFCIAVWPQFTAQDIGLLILLGTVFTALSHFLFLAALKDLKARTAALVTALEPVYGIAAAYFLFQETPELTVFLGGILILVASLGGQRREKA</sequence>
<feature type="transmembrane region" description="Helical" evidence="1">
    <location>
        <begin position="120"/>
        <end position="141"/>
    </location>
</feature>
<feature type="transmembrane region" description="Helical" evidence="1">
    <location>
        <begin position="147"/>
        <end position="165"/>
    </location>
</feature>
<keyword evidence="1" id="KW-0472">Membrane</keyword>
<dbReference type="GO" id="GO:0016020">
    <property type="term" value="C:membrane"/>
    <property type="evidence" value="ECO:0007669"/>
    <property type="project" value="InterPro"/>
</dbReference>
<feature type="transmembrane region" description="Helical" evidence="1">
    <location>
        <begin position="177"/>
        <end position="199"/>
    </location>
</feature>
<evidence type="ECO:0000313" key="4">
    <source>
        <dbReference type="Proteomes" id="UP000516305"/>
    </source>
</evidence>
<dbReference type="SUPFAM" id="SSF103481">
    <property type="entry name" value="Multidrug resistance efflux transporter EmrE"/>
    <property type="match status" value="2"/>
</dbReference>
<dbReference type="Proteomes" id="UP000516305">
    <property type="component" value="Chromosome"/>
</dbReference>
<keyword evidence="1" id="KW-0812">Transmembrane</keyword>
<feature type="transmembrane region" description="Helical" evidence="1">
    <location>
        <begin position="234"/>
        <end position="254"/>
    </location>
</feature>
<proteinExistence type="predicted"/>
<dbReference type="RefSeq" id="WP_210758582.1">
    <property type="nucleotide sequence ID" value="NZ_CP060139.1"/>
</dbReference>
<feature type="transmembrane region" description="Helical" evidence="1">
    <location>
        <begin position="205"/>
        <end position="227"/>
    </location>
</feature>
<keyword evidence="4" id="KW-1185">Reference proteome</keyword>
<feature type="transmembrane region" description="Helical" evidence="1">
    <location>
        <begin position="32"/>
        <end position="52"/>
    </location>
</feature>
<evidence type="ECO:0000256" key="1">
    <source>
        <dbReference type="SAM" id="Phobius"/>
    </source>
</evidence>
<reference evidence="3 4" key="1">
    <citation type="submission" date="2020-08" db="EMBL/GenBank/DDBJ databases">
        <title>Croceimicrobium hydrocarbonivorans gen. nov., sp. nov., a novel marine bacterium isolated from a bacterial consortium that degrades polyethylene terephthalate.</title>
        <authorList>
            <person name="Liu R."/>
        </authorList>
    </citation>
    <scope>NUCLEOTIDE SEQUENCE [LARGE SCALE GENOMIC DNA]</scope>
    <source>
        <strain evidence="3 4">A20-9</strain>
    </source>
</reference>
<feature type="transmembrane region" description="Helical" evidence="1">
    <location>
        <begin position="7"/>
        <end position="26"/>
    </location>
</feature>
<gene>
    <name evidence="3" type="ORF">H4K34_17005</name>
</gene>
<feature type="transmembrane region" description="Helical" evidence="1">
    <location>
        <begin position="89"/>
        <end position="108"/>
    </location>
</feature>
<feature type="domain" description="EamA" evidence="2">
    <location>
        <begin position="6"/>
        <end position="136"/>
    </location>
</feature>
<dbReference type="EMBL" id="CP060139">
    <property type="protein sequence ID" value="QNR24049.1"/>
    <property type="molecule type" value="Genomic_DNA"/>
</dbReference>